<dbReference type="GO" id="GO:0015937">
    <property type="term" value="P:coenzyme A biosynthetic process"/>
    <property type="evidence" value="ECO:0007669"/>
    <property type="project" value="UniProtKB-UniRule"/>
</dbReference>
<keyword evidence="2 11" id="KW-0808">Transferase</keyword>
<dbReference type="GO" id="GO:0004595">
    <property type="term" value="F:pantetheine-phosphate adenylyltransferase activity"/>
    <property type="evidence" value="ECO:0007669"/>
    <property type="project" value="UniProtKB-UniRule"/>
</dbReference>
<dbReference type="OrthoDB" id="9806661at2"/>
<keyword evidence="12" id="KW-1185">Reference proteome</keyword>
<dbReference type="InterPro" id="IPR014729">
    <property type="entry name" value="Rossmann-like_a/b/a_fold"/>
</dbReference>
<dbReference type="InterPro" id="IPR001980">
    <property type="entry name" value="PPAT"/>
</dbReference>
<dbReference type="NCBIfam" id="TIGR00125">
    <property type="entry name" value="cyt_tran_rel"/>
    <property type="match status" value="1"/>
</dbReference>
<evidence type="ECO:0000256" key="4">
    <source>
        <dbReference type="ARBA" id="ARBA00022741"/>
    </source>
</evidence>
<keyword evidence="4" id="KW-0547">Nucleotide-binding</keyword>
<dbReference type="SUPFAM" id="SSF52374">
    <property type="entry name" value="Nucleotidylyl transferase"/>
    <property type="match status" value="1"/>
</dbReference>
<evidence type="ECO:0000256" key="6">
    <source>
        <dbReference type="ARBA" id="ARBA00022842"/>
    </source>
</evidence>
<dbReference type="Gene3D" id="3.40.50.620">
    <property type="entry name" value="HUPs"/>
    <property type="match status" value="1"/>
</dbReference>
<dbReference type="EMBL" id="VFOR01000003">
    <property type="protein sequence ID" value="TQL57353.1"/>
    <property type="molecule type" value="Genomic_DNA"/>
</dbReference>
<dbReference type="RefSeq" id="WP_142094441.1">
    <property type="nucleotide sequence ID" value="NZ_VFOR01000003.1"/>
</dbReference>
<evidence type="ECO:0000256" key="9">
    <source>
        <dbReference type="NCBIfam" id="TIGR01510"/>
    </source>
</evidence>
<feature type="non-terminal residue" evidence="11">
    <location>
        <position position="133"/>
    </location>
</feature>
<dbReference type="EC" id="2.7.7.3" evidence="9"/>
<keyword evidence="5" id="KW-0067">ATP-binding</keyword>
<gene>
    <name evidence="11" type="ORF">FB460_2431</name>
</gene>
<evidence type="ECO:0000256" key="1">
    <source>
        <dbReference type="ARBA" id="ARBA00022490"/>
    </source>
</evidence>
<evidence type="ECO:0000256" key="3">
    <source>
        <dbReference type="ARBA" id="ARBA00022695"/>
    </source>
</evidence>
<evidence type="ECO:0000256" key="5">
    <source>
        <dbReference type="ARBA" id="ARBA00022840"/>
    </source>
</evidence>
<dbReference type="PANTHER" id="PTHR21342:SF1">
    <property type="entry name" value="PHOSPHOPANTETHEINE ADENYLYLTRANSFERASE"/>
    <property type="match status" value="1"/>
</dbReference>
<comment type="caution">
    <text evidence="11">The sequence shown here is derived from an EMBL/GenBank/DDBJ whole genome shotgun (WGS) entry which is preliminary data.</text>
</comment>
<dbReference type="NCBIfam" id="TIGR01510">
    <property type="entry name" value="coaD_prev_kdtB"/>
    <property type="match status" value="1"/>
</dbReference>
<evidence type="ECO:0000256" key="2">
    <source>
        <dbReference type="ARBA" id="ARBA00022679"/>
    </source>
</evidence>
<name>A0A542ZAJ4_9ACTN</name>
<dbReference type="Proteomes" id="UP000316196">
    <property type="component" value="Unassembled WGS sequence"/>
</dbReference>
<dbReference type="PANTHER" id="PTHR21342">
    <property type="entry name" value="PHOSPHOPANTETHEINE ADENYLYLTRANSFERASE"/>
    <property type="match status" value="1"/>
</dbReference>
<keyword evidence="3 11" id="KW-0548">Nucleotidyltransferase</keyword>
<dbReference type="InterPro" id="IPR004821">
    <property type="entry name" value="Cyt_trans-like"/>
</dbReference>
<organism evidence="11 12">
    <name type="scientific">Propioniferax innocua</name>
    <dbReference type="NCBI Taxonomy" id="1753"/>
    <lineage>
        <taxon>Bacteria</taxon>
        <taxon>Bacillati</taxon>
        <taxon>Actinomycetota</taxon>
        <taxon>Actinomycetes</taxon>
        <taxon>Propionibacteriales</taxon>
        <taxon>Propionibacteriaceae</taxon>
        <taxon>Propioniferax</taxon>
    </lineage>
</organism>
<evidence type="ECO:0000313" key="12">
    <source>
        <dbReference type="Proteomes" id="UP000316196"/>
    </source>
</evidence>
<keyword evidence="1" id="KW-0963">Cytoplasm</keyword>
<keyword evidence="7" id="KW-0173">Coenzyme A biosynthesis</keyword>
<evidence type="ECO:0000256" key="7">
    <source>
        <dbReference type="ARBA" id="ARBA00022993"/>
    </source>
</evidence>
<reference evidence="11 12" key="1">
    <citation type="submission" date="2019-06" db="EMBL/GenBank/DDBJ databases">
        <title>Sequencing the genomes of 1000 actinobacteria strains.</title>
        <authorList>
            <person name="Klenk H.-P."/>
        </authorList>
    </citation>
    <scope>NUCLEOTIDE SEQUENCE [LARGE SCALE GENOMIC DNA]</scope>
    <source>
        <strain evidence="11 12">DSM 8251</strain>
    </source>
</reference>
<sequence length="133" mass="14751">MKAICPGSFDPVTFGHLDIIRRSSRIVDEVIIGVGRNMSKSGLFTPEERVEMLEEATADIPGVRPQLIDGLLVDFCMAHDIGVIVKGLRFAADFDYELQMAQMNRQLQPVETVLLPTSAQWAYVSSTLVREVA</sequence>
<dbReference type="HAMAP" id="MF_00151">
    <property type="entry name" value="PPAT_bact"/>
    <property type="match status" value="1"/>
</dbReference>
<evidence type="ECO:0000313" key="11">
    <source>
        <dbReference type="EMBL" id="TQL57353.1"/>
    </source>
</evidence>
<dbReference type="PRINTS" id="PR01020">
    <property type="entry name" value="LPSBIOSNTHSS"/>
</dbReference>
<accession>A0A542ZAJ4</accession>
<dbReference type="AlphaFoldDB" id="A0A542ZAJ4"/>
<proteinExistence type="inferred from homology"/>
<dbReference type="GO" id="GO:0005524">
    <property type="term" value="F:ATP binding"/>
    <property type="evidence" value="ECO:0007669"/>
    <property type="project" value="UniProtKB-KW"/>
</dbReference>
<evidence type="ECO:0000256" key="8">
    <source>
        <dbReference type="ARBA" id="ARBA00029346"/>
    </source>
</evidence>
<comment type="catalytic activity">
    <reaction evidence="8">
        <text>(R)-4'-phosphopantetheine + ATP + H(+) = 3'-dephospho-CoA + diphosphate</text>
        <dbReference type="Rhea" id="RHEA:19801"/>
        <dbReference type="ChEBI" id="CHEBI:15378"/>
        <dbReference type="ChEBI" id="CHEBI:30616"/>
        <dbReference type="ChEBI" id="CHEBI:33019"/>
        <dbReference type="ChEBI" id="CHEBI:57328"/>
        <dbReference type="ChEBI" id="CHEBI:61723"/>
        <dbReference type="EC" id="2.7.7.3"/>
    </reaction>
</comment>
<dbReference type="Pfam" id="PF01467">
    <property type="entry name" value="CTP_transf_like"/>
    <property type="match status" value="1"/>
</dbReference>
<evidence type="ECO:0000259" key="10">
    <source>
        <dbReference type="Pfam" id="PF01467"/>
    </source>
</evidence>
<dbReference type="CDD" id="cd02163">
    <property type="entry name" value="PPAT"/>
    <property type="match status" value="1"/>
</dbReference>
<protein>
    <recommendedName>
        <fullName evidence="9">Pantetheine-phosphate adenylyltransferase</fullName>
        <ecNumber evidence="9">2.7.7.3</ecNumber>
    </recommendedName>
</protein>
<feature type="domain" description="Cytidyltransferase-like" evidence="10">
    <location>
        <begin position="4"/>
        <end position="131"/>
    </location>
</feature>
<keyword evidence="6" id="KW-0460">Magnesium</keyword>